<keyword evidence="1" id="KW-1133">Transmembrane helix</keyword>
<dbReference type="EMBL" id="NRSH01000113">
    <property type="protein sequence ID" value="MBK1727214.1"/>
    <property type="molecule type" value="Genomic_DNA"/>
</dbReference>
<dbReference type="RefSeq" id="WP_200260044.1">
    <property type="nucleotide sequence ID" value="NZ_NRSH01000113.1"/>
</dbReference>
<evidence type="ECO:0000256" key="1">
    <source>
        <dbReference type="SAM" id="Phobius"/>
    </source>
</evidence>
<proteinExistence type="predicted"/>
<keyword evidence="1" id="KW-0472">Membrane</keyword>
<dbReference type="PANTHER" id="PTHR35531:SF1">
    <property type="entry name" value="INNER MEMBRANE PROTEIN YBCI-RELATED"/>
    <property type="match status" value="1"/>
</dbReference>
<dbReference type="PANTHER" id="PTHR35531">
    <property type="entry name" value="INNER MEMBRANE PROTEIN YBCI-RELATED"/>
    <property type="match status" value="1"/>
</dbReference>
<sequence>LAPDLDHPGSWLGRRLWFISHPLSSLVGHRGVTHSLLGIAALGAALWLWGGVAGGLVAAFVVGYLSHLGADWLTHAGLPLLWPWQHHFSAPVTVQTGGAGETAWVVLLLGGAAVVLAGLGPELVALADEYTRPWIDRGVEGWRELLER</sequence>
<feature type="transmembrane region" description="Helical" evidence="1">
    <location>
        <begin position="103"/>
        <end position="127"/>
    </location>
</feature>
<accession>A0ABS1E903</accession>
<reference evidence="2 3" key="1">
    <citation type="journal article" date="2020" name="Microorganisms">
        <title>Osmotic Adaptation and Compatible Solute Biosynthesis of Phototrophic Bacteria as Revealed from Genome Analyses.</title>
        <authorList>
            <person name="Imhoff J.F."/>
            <person name="Rahn T."/>
            <person name="Kunzel S."/>
            <person name="Keller A."/>
            <person name="Neulinger S.C."/>
        </authorList>
    </citation>
    <scope>NUCLEOTIDE SEQUENCE [LARGE SCALE GENOMIC DNA]</scope>
    <source>
        <strain evidence="2 3">DSM 15116</strain>
    </source>
</reference>
<evidence type="ECO:0008006" key="4">
    <source>
        <dbReference type="Google" id="ProtNLM"/>
    </source>
</evidence>
<keyword evidence="3" id="KW-1185">Reference proteome</keyword>
<organism evidence="2 3">
    <name type="scientific">Halorhodospira neutriphila</name>
    <dbReference type="NCBI Taxonomy" id="168379"/>
    <lineage>
        <taxon>Bacteria</taxon>
        <taxon>Pseudomonadati</taxon>
        <taxon>Pseudomonadota</taxon>
        <taxon>Gammaproteobacteria</taxon>
        <taxon>Chromatiales</taxon>
        <taxon>Ectothiorhodospiraceae</taxon>
        <taxon>Halorhodospira</taxon>
    </lineage>
</organism>
<feature type="transmembrane region" description="Helical" evidence="1">
    <location>
        <begin position="36"/>
        <end position="65"/>
    </location>
</feature>
<evidence type="ECO:0000313" key="3">
    <source>
        <dbReference type="Proteomes" id="UP000738126"/>
    </source>
</evidence>
<dbReference type="Proteomes" id="UP000738126">
    <property type="component" value="Unassembled WGS sequence"/>
</dbReference>
<gene>
    <name evidence="2" type="ORF">CKO13_09330</name>
</gene>
<evidence type="ECO:0000313" key="2">
    <source>
        <dbReference type="EMBL" id="MBK1727214.1"/>
    </source>
</evidence>
<keyword evidence="1" id="KW-0812">Transmembrane</keyword>
<protein>
    <recommendedName>
        <fullName evidence="4">Metal-dependent hydrolase</fullName>
    </recommendedName>
</protein>
<dbReference type="InterPro" id="IPR007404">
    <property type="entry name" value="YdjM-like"/>
</dbReference>
<name>A0ABS1E903_9GAMM</name>
<dbReference type="Pfam" id="PF04307">
    <property type="entry name" value="YdjM"/>
    <property type="match status" value="1"/>
</dbReference>
<feature type="non-terminal residue" evidence="2">
    <location>
        <position position="1"/>
    </location>
</feature>
<comment type="caution">
    <text evidence="2">The sequence shown here is derived from an EMBL/GenBank/DDBJ whole genome shotgun (WGS) entry which is preliminary data.</text>
</comment>